<keyword evidence="2 5" id="KW-0418">Kinase</keyword>
<organism evidence="5 6">
    <name type="scientific">Amycolatopsis rhabdoformis</name>
    <dbReference type="NCBI Taxonomy" id="1448059"/>
    <lineage>
        <taxon>Bacteria</taxon>
        <taxon>Bacillati</taxon>
        <taxon>Actinomycetota</taxon>
        <taxon>Actinomycetes</taxon>
        <taxon>Pseudonocardiales</taxon>
        <taxon>Pseudonocardiaceae</taxon>
        <taxon>Amycolatopsis</taxon>
    </lineage>
</organism>
<dbReference type="GO" id="GO:0016301">
    <property type="term" value="F:kinase activity"/>
    <property type="evidence" value="ECO:0007669"/>
    <property type="project" value="UniProtKB-KW"/>
</dbReference>
<protein>
    <submittedName>
        <fullName evidence="5">GAF domain-containing sensor histidine kinase</fullName>
    </submittedName>
</protein>
<keyword evidence="6" id="KW-1185">Reference proteome</keyword>
<keyword evidence="3" id="KW-0902">Two-component regulatory system</keyword>
<dbReference type="InterPro" id="IPR011712">
    <property type="entry name" value="Sig_transdc_His_kin_sub3_dim/P"/>
</dbReference>
<dbReference type="Gene3D" id="3.30.450.40">
    <property type="match status" value="2"/>
</dbReference>
<dbReference type="PANTHER" id="PTHR24421:SF56">
    <property type="entry name" value="OXYGEN SENSOR HISTIDINE KINASE RESPONSE REGULATOR DOST"/>
    <property type="match status" value="1"/>
</dbReference>
<evidence type="ECO:0000256" key="3">
    <source>
        <dbReference type="ARBA" id="ARBA00023012"/>
    </source>
</evidence>
<keyword evidence="1" id="KW-0808">Transferase</keyword>
<sequence>MTATTPPGDGRRLSGTLAQLKLRETLRDLQERIEVLLGTRDKMDGLLDAVLAVASGLELDTTLRRIVQAAVDLGEARYGALGVLGDGGLAQFVYLGIDAGTRERIGHLPEGHGLLGLVIDDAKPLRLEEISSHPASVGFPANHPPMHSFLGVPVRVREEVFGNLYLTEKKGADAFTDDDEVVLQALAAAAGIAIENAHLYEQTRIRQRWLGATGEVTTELLGGTDPADALDLIASRALELTNSDVTMLALPGSGQLDTAEEEDAEPADLTVTVCAGDPAQALTGTRIAVEATVPGSVFRDRTPRRVSELLLAPDRRYGPALVVPLRAGERTSGVLITLREPGAPAFETAQLPVVASFADQAALALQLAAQQRAARELDVLTDRDRIARDLHDHVIQRLFAVGLAMKSTQHRAKDTDVRRRLQDSIDQLHEIVSEIRTAIFDLHGGVAGEMRLRNRLHDAIAELTDDAPLHPTVSMSGPLDTVPPHLAEHVEAVVREAVSNTVRHSGAATLTVSVVVRDGAIKVSVIDDGAGLPAELEPSGLGNLRDRAEALGGTFTVESRIGEGVRLDWAAPVA</sequence>
<evidence type="ECO:0000256" key="2">
    <source>
        <dbReference type="ARBA" id="ARBA00022777"/>
    </source>
</evidence>
<dbReference type="InterPro" id="IPR003018">
    <property type="entry name" value="GAF"/>
</dbReference>
<dbReference type="SMART" id="SM00065">
    <property type="entry name" value="GAF"/>
    <property type="match status" value="2"/>
</dbReference>
<dbReference type="EMBL" id="CP142149">
    <property type="protein sequence ID" value="WSE32185.1"/>
    <property type="molecule type" value="Genomic_DNA"/>
</dbReference>
<dbReference type="Gene3D" id="1.20.5.1930">
    <property type="match status" value="1"/>
</dbReference>
<dbReference type="InterPro" id="IPR003594">
    <property type="entry name" value="HATPase_dom"/>
</dbReference>
<feature type="domain" description="GAF" evidence="4">
    <location>
        <begin position="58"/>
        <end position="204"/>
    </location>
</feature>
<evidence type="ECO:0000313" key="6">
    <source>
        <dbReference type="Proteomes" id="UP001330812"/>
    </source>
</evidence>
<evidence type="ECO:0000313" key="5">
    <source>
        <dbReference type="EMBL" id="WSE32185.1"/>
    </source>
</evidence>
<proteinExistence type="predicted"/>
<dbReference type="RefSeq" id="WP_326834993.1">
    <property type="nucleotide sequence ID" value="NZ_CP142149.1"/>
</dbReference>
<dbReference type="Gene3D" id="3.30.565.10">
    <property type="entry name" value="Histidine kinase-like ATPase, C-terminal domain"/>
    <property type="match status" value="1"/>
</dbReference>
<dbReference type="Proteomes" id="UP001330812">
    <property type="component" value="Chromosome"/>
</dbReference>
<gene>
    <name evidence="5" type="ORF">VSH64_08695</name>
</gene>
<dbReference type="InterPro" id="IPR050482">
    <property type="entry name" value="Sensor_HK_TwoCompSys"/>
</dbReference>
<name>A0ABZ1IFF0_9PSEU</name>
<feature type="domain" description="GAF" evidence="4">
    <location>
        <begin position="225"/>
        <end position="375"/>
    </location>
</feature>
<dbReference type="SUPFAM" id="SSF55781">
    <property type="entry name" value="GAF domain-like"/>
    <property type="match status" value="2"/>
</dbReference>
<dbReference type="Pfam" id="PF07730">
    <property type="entry name" value="HisKA_3"/>
    <property type="match status" value="1"/>
</dbReference>
<dbReference type="CDD" id="cd16917">
    <property type="entry name" value="HATPase_UhpB-NarQ-NarX-like"/>
    <property type="match status" value="1"/>
</dbReference>
<evidence type="ECO:0000256" key="1">
    <source>
        <dbReference type="ARBA" id="ARBA00022679"/>
    </source>
</evidence>
<reference evidence="5 6" key="1">
    <citation type="journal article" date="2015" name="Int. J. Syst. Evol. Microbiol.">
        <title>Amycolatopsis rhabdoformis sp. nov., an actinomycete isolated from a tropical forest soil.</title>
        <authorList>
            <person name="Souza W.R."/>
            <person name="Silva R.E."/>
            <person name="Goodfellow M."/>
            <person name="Busarakam K."/>
            <person name="Figueiro F.S."/>
            <person name="Ferreira D."/>
            <person name="Rodrigues-Filho E."/>
            <person name="Moraes L.A.B."/>
            <person name="Zucchi T.D."/>
        </authorList>
    </citation>
    <scope>NUCLEOTIDE SEQUENCE [LARGE SCALE GENOMIC DNA]</scope>
    <source>
        <strain evidence="5 6">NCIMB 14900</strain>
    </source>
</reference>
<dbReference type="Pfam" id="PF01590">
    <property type="entry name" value="GAF"/>
    <property type="match status" value="1"/>
</dbReference>
<dbReference type="PANTHER" id="PTHR24421">
    <property type="entry name" value="NITRATE/NITRITE SENSOR PROTEIN NARX-RELATED"/>
    <property type="match status" value="1"/>
</dbReference>
<dbReference type="InterPro" id="IPR036890">
    <property type="entry name" value="HATPase_C_sf"/>
</dbReference>
<dbReference type="Pfam" id="PF13185">
    <property type="entry name" value="GAF_2"/>
    <property type="match status" value="1"/>
</dbReference>
<evidence type="ECO:0000259" key="4">
    <source>
        <dbReference type="SMART" id="SM00065"/>
    </source>
</evidence>
<dbReference type="SUPFAM" id="SSF55874">
    <property type="entry name" value="ATPase domain of HSP90 chaperone/DNA topoisomerase II/histidine kinase"/>
    <property type="match status" value="1"/>
</dbReference>
<accession>A0ABZ1IFF0</accession>
<dbReference type="Pfam" id="PF02518">
    <property type="entry name" value="HATPase_c"/>
    <property type="match status" value="1"/>
</dbReference>
<dbReference type="InterPro" id="IPR029016">
    <property type="entry name" value="GAF-like_dom_sf"/>
</dbReference>